<dbReference type="PANTHER" id="PTHR31025">
    <property type="entry name" value="SI:CH211-196P9.1-RELATED"/>
    <property type="match status" value="1"/>
</dbReference>
<dbReference type="OrthoDB" id="5970750at2759"/>
<gene>
    <name evidence="1" type="ORF">PACLA_8A000680</name>
</gene>
<dbReference type="EMBL" id="CACRXK020002116">
    <property type="protein sequence ID" value="CAB3992747.1"/>
    <property type="molecule type" value="Genomic_DNA"/>
</dbReference>
<evidence type="ECO:0000313" key="1">
    <source>
        <dbReference type="EMBL" id="CAB3992747.1"/>
    </source>
</evidence>
<keyword evidence="2" id="KW-1185">Reference proteome</keyword>
<dbReference type="PANTHER" id="PTHR31025:SF9">
    <property type="entry name" value="SI:DKEY-286J15.1"/>
    <property type="match status" value="1"/>
</dbReference>
<reference evidence="1" key="1">
    <citation type="submission" date="2020-04" db="EMBL/GenBank/DDBJ databases">
        <authorList>
            <person name="Alioto T."/>
            <person name="Alioto T."/>
            <person name="Gomez Garrido J."/>
        </authorList>
    </citation>
    <scope>NUCLEOTIDE SEQUENCE</scope>
    <source>
        <strain evidence="1">A484AB</strain>
    </source>
</reference>
<organism evidence="1 2">
    <name type="scientific">Paramuricea clavata</name>
    <name type="common">Red gorgonian</name>
    <name type="synonym">Violescent sea-whip</name>
    <dbReference type="NCBI Taxonomy" id="317549"/>
    <lineage>
        <taxon>Eukaryota</taxon>
        <taxon>Metazoa</taxon>
        <taxon>Cnidaria</taxon>
        <taxon>Anthozoa</taxon>
        <taxon>Octocorallia</taxon>
        <taxon>Malacalcyonacea</taxon>
        <taxon>Plexauridae</taxon>
        <taxon>Paramuricea</taxon>
    </lineage>
</organism>
<protein>
    <submittedName>
        <fullName evidence="1">Uncharacterized protein</fullName>
    </submittedName>
</protein>
<dbReference type="Proteomes" id="UP001152795">
    <property type="component" value="Unassembled WGS sequence"/>
</dbReference>
<name>A0A7D9DU04_PARCT</name>
<dbReference type="AlphaFoldDB" id="A0A7D9DU04"/>
<evidence type="ECO:0000313" key="2">
    <source>
        <dbReference type="Proteomes" id="UP001152795"/>
    </source>
</evidence>
<accession>A0A7D9DU04</accession>
<sequence length="421" mass="47700">MQPDVELPGPTEIPQTPSPGFAIKEKRAANINWIKDYKLPESFSPRVHKDLMDGKLSGNHRDEFTRDVVSSIKVHTMYPTAEEKQKVASLIIQKYPFLADSIGAGTGSWCKAITNRFKNLRRKKACGETPACKQIKPIGTPKSEPSTKKRKLVDFPHLPEGETQETCTEHKKVLVKEMAKSRRNLPLIRELMELTYSHHRHNFLKQPKTVVAILEEYPALHLISEVKVEFGRILGEAKLIREMVNNFKSLEESIIQYASRCTKRSIKTLENMMKGALEEDPHKESDIRSTVVALMIQDILKEKAGELLFLKVCCDDESIDEETEKSTYPRLIGSGDLANVETLFIAAEGQRFLDFSNLGSDRIPTAVVLLVGTFYILNMEYTPGISNVYAFLEATLLSRPQEARKRISVQKLLKELDITCK</sequence>
<comment type="caution">
    <text evidence="1">The sequence shown here is derived from an EMBL/GenBank/DDBJ whole genome shotgun (WGS) entry which is preliminary data.</text>
</comment>
<proteinExistence type="predicted"/>